<organism evidence="1 2">
    <name type="scientific">Coniochaeta ligniaria NRRL 30616</name>
    <dbReference type="NCBI Taxonomy" id="1408157"/>
    <lineage>
        <taxon>Eukaryota</taxon>
        <taxon>Fungi</taxon>
        <taxon>Dikarya</taxon>
        <taxon>Ascomycota</taxon>
        <taxon>Pezizomycotina</taxon>
        <taxon>Sordariomycetes</taxon>
        <taxon>Sordariomycetidae</taxon>
        <taxon>Coniochaetales</taxon>
        <taxon>Coniochaetaceae</taxon>
        <taxon>Coniochaeta</taxon>
    </lineage>
</organism>
<dbReference type="Proteomes" id="UP000182658">
    <property type="component" value="Unassembled WGS sequence"/>
</dbReference>
<keyword evidence="2" id="KW-1185">Reference proteome</keyword>
<evidence type="ECO:0000313" key="1">
    <source>
        <dbReference type="EMBL" id="OIW29942.1"/>
    </source>
</evidence>
<dbReference type="InParanoid" id="A0A1J7IR50"/>
<sequence>MDHYPYVWQPPPDNQGGYYVAVPGYPTAPVYPPAPVYLPAPVYPPGTGSFNPPGTGLALPLGSELKKSFLWPRCLGSELPACCCIALAGRHKYLDP</sequence>
<evidence type="ECO:0000313" key="2">
    <source>
        <dbReference type="Proteomes" id="UP000182658"/>
    </source>
</evidence>
<reference evidence="1 2" key="1">
    <citation type="submission" date="2016-10" db="EMBL/GenBank/DDBJ databases">
        <title>Draft genome sequence of Coniochaeta ligniaria NRRL30616, a lignocellulolytic fungus for bioabatement of inhibitors in plant biomass hydrolysates.</title>
        <authorList>
            <consortium name="DOE Joint Genome Institute"/>
            <person name="Jimenez D.J."/>
            <person name="Hector R.E."/>
            <person name="Riley R."/>
            <person name="Sun H."/>
            <person name="Grigoriev I.V."/>
            <person name="Van Elsas J.D."/>
            <person name="Nichols N.N."/>
        </authorList>
    </citation>
    <scope>NUCLEOTIDE SEQUENCE [LARGE SCALE GENOMIC DNA]</scope>
    <source>
        <strain evidence="1 2">NRRL 30616</strain>
    </source>
</reference>
<dbReference type="AlphaFoldDB" id="A0A1J7IR50"/>
<protein>
    <submittedName>
        <fullName evidence="1">Uncharacterized protein</fullName>
    </submittedName>
</protein>
<name>A0A1J7IR50_9PEZI</name>
<proteinExistence type="predicted"/>
<dbReference type="EMBL" id="KV875097">
    <property type="protein sequence ID" value="OIW29942.1"/>
    <property type="molecule type" value="Genomic_DNA"/>
</dbReference>
<accession>A0A1J7IR50</accession>
<gene>
    <name evidence="1" type="ORF">CONLIGDRAFT_632044</name>
</gene>